<accession>A0A323TD97</accession>
<comment type="caution">
    <text evidence="1">The sequence shown here is derived from an EMBL/GenBank/DDBJ whole genome shotgun (WGS) entry which is preliminary data.</text>
</comment>
<dbReference type="OrthoDB" id="9797252at2"/>
<name>A0A323TD97_9BACI</name>
<dbReference type="SUPFAM" id="SSF53335">
    <property type="entry name" value="S-adenosyl-L-methionine-dependent methyltransferases"/>
    <property type="match status" value="1"/>
</dbReference>
<dbReference type="Gene3D" id="3.40.50.150">
    <property type="entry name" value="Vaccinia Virus protein VP39"/>
    <property type="match status" value="1"/>
</dbReference>
<dbReference type="Proteomes" id="UP000248214">
    <property type="component" value="Unassembled WGS sequence"/>
</dbReference>
<gene>
    <name evidence="1" type="ORF">CR194_07460</name>
</gene>
<evidence type="ECO:0000313" key="2">
    <source>
        <dbReference type="Proteomes" id="UP000248214"/>
    </source>
</evidence>
<evidence type="ECO:0000313" key="1">
    <source>
        <dbReference type="EMBL" id="PYZ93028.1"/>
    </source>
</evidence>
<keyword evidence="2" id="KW-1185">Reference proteome</keyword>
<proteinExistence type="predicted"/>
<dbReference type="AlphaFoldDB" id="A0A323TD97"/>
<dbReference type="InterPro" id="IPR029063">
    <property type="entry name" value="SAM-dependent_MTases_sf"/>
</dbReference>
<dbReference type="RefSeq" id="WP_110609058.1">
    <property type="nucleotide sequence ID" value="NZ_PDOD01000002.1"/>
</dbReference>
<sequence>MKVNFGNVAKSYANYRNDLPVELLDSLKLRGIDFLNRRVADLGSGTGVLSRALHKAGAEVIGVEPSTELL</sequence>
<organism evidence="1 2">
    <name type="scientific">Salipaludibacillus keqinensis</name>
    <dbReference type="NCBI Taxonomy" id="2045207"/>
    <lineage>
        <taxon>Bacteria</taxon>
        <taxon>Bacillati</taxon>
        <taxon>Bacillota</taxon>
        <taxon>Bacilli</taxon>
        <taxon>Bacillales</taxon>
        <taxon>Bacillaceae</taxon>
    </lineage>
</organism>
<dbReference type="EMBL" id="PDOD01000002">
    <property type="protein sequence ID" value="PYZ93028.1"/>
    <property type="molecule type" value="Genomic_DNA"/>
</dbReference>
<reference evidence="1 2" key="1">
    <citation type="submission" date="2017-10" db="EMBL/GenBank/DDBJ databases">
        <title>Bacillus sp. nov., a halophilic bacterium isolated from a Keqin Lake.</title>
        <authorList>
            <person name="Wang H."/>
        </authorList>
    </citation>
    <scope>NUCLEOTIDE SEQUENCE [LARGE SCALE GENOMIC DNA]</scope>
    <source>
        <strain evidence="1 2">KQ-12</strain>
    </source>
</reference>
<protein>
    <recommendedName>
        <fullName evidence="3">SAM-dependent methyltransferase</fullName>
    </recommendedName>
</protein>
<evidence type="ECO:0008006" key="3">
    <source>
        <dbReference type="Google" id="ProtNLM"/>
    </source>
</evidence>